<keyword evidence="1" id="KW-0132">Cell division</keyword>
<dbReference type="EMBL" id="BORP01000001">
    <property type="protein sequence ID" value="GIO26451.1"/>
    <property type="molecule type" value="Genomic_DNA"/>
</dbReference>
<reference evidence="1" key="1">
    <citation type="submission" date="2021-03" db="EMBL/GenBank/DDBJ databases">
        <title>Antimicrobial resistance genes in bacteria isolated from Japanese honey, and their potential for conferring macrolide and lincosamide resistance in the American foulbrood pathogen Paenibacillus larvae.</title>
        <authorList>
            <person name="Okamoto M."/>
            <person name="Kumagai M."/>
            <person name="Kanamori H."/>
            <person name="Takamatsu D."/>
        </authorList>
    </citation>
    <scope>NUCLEOTIDE SEQUENCE</scope>
    <source>
        <strain evidence="1">J43TS3</strain>
    </source>
</reference>
<dbReference type="RefSeq" id="WP_212919909.1">
    <property type="nucleotide sequence ID" value="NZ_BORP01000001.1"/>
</dbReference>
<evidence type="ECO:0000313" key="1">
    <source>
        <dbReference type="EMBL" id="GIO26451.1"/>
    </source>
</evidence>
<accession>A0A919X5T3</accession>
<evidence type="ECO:0000313" key="2">
    <source>
        <dbReference type="Proteomes" id="UP000676917"/>
    </source>
</evidence>
<dbReference type="InterPro" id="IPR023833">
    <property type="entry name" value="Signal_pept_SipW-depend-type"/>
</dbReference>
<protein>
    <submittedName>
        <fullName evidence="1">Cell division protein FtsN</fullName>
    </submittedName>
</protein>
<comment type="caution">
    <text evidence="1">The sequence shown here is derived from an EMBL/GenBank/DDBJ whole genome shotgun (WGS) entry which is preliminary data.</text>
</comment>
<proteinExistence type="predicted"/>
<gene>
    <name evidence="1" type="ORF">J43TS3_10620</name>
</gene>
<dbReference type="NCBIfam" id="TIGR04088">
    <property type="entry name" value="cognate_SipW"/>
    <property type="match status" value="1"/>
</dbReference>
<dbReference type="Pfam" id="PF12389">
    <property type="entry name" value="Peptidase_M73"/>
    <property type="match status" value="1"/>
</dbReference>
<keyword evidence="2" id="KW-1185">Reference proteome</keyword>
<dbReference type="AlphaFoldDB" id="A0A919X5T3"/>
<dbReference type="InterPro" id="IPR022121">
    <property type="entry name" value="Peptidase_M73_camelysin"/>
</dbReference>
<organism evidence="1 2">
    <name type="scientific">Ornithinibacillus bavariensis</name>
    <dbReference type="NCBI Taxonomy" id="545502"/>
    <lineage>
        <taxon>Bacteria</taxon>
        <taxon>Bacillati</taxon>
        <taxon>Bacillota</taxon>
        <taxon>Bacilli</taxon>
        <taxon>Bacillales</taxon>
        <taxon>Bacillaceae</taxon>
        <taxon>Ornithinibacillus</taxon>
    </lineage>
</organism>
<sequence length="210" mass="22797">MEIKKKLGMSLATAGLGLALIAGGTFAYFSDAEETNNTFAAGTLDLSVDPTTIVNVDNLKPGDTVVRAFELINNGSLDISSIDLSTSYTVDDAKGDNQDDFGKHIKVLFLENADKTGDGWVIGDYNDVISETTLYDLQNMTPDAVENLNSFWTWLLGLGGEDSGLQAGDSDQMFVAFEFVDNGKDQNEFQGDALQLTWTFNAHQTEGELR</sequence>
<name>A0A919X5T3_9BACI</name>
<keyword evidence="1" id="KW-0131">Cell cycle</keyword>
<dbReference type="Proteomes" id="UP000676917">
    <property type="component" value="Unassembled WGS sequence"/>
</dbReference>
<dbReference type="GO" id="GO:0051301">
    <property type="term" value="P:cell division"/>
    <property type="evidence" value="ECO:0007669"/>
    <property type="project" value="UniProtKB-KW"/>
</dbReference>